<accession>M6UKK9</accession>
<dbReference type="AlphaFoldDB" id="M6UKK9"/>
<organism evidence="1 2">
    <name type="scientific">Leptospira santarosai str. ZUN179</name>
    <dbReference type="NCBI Taxonomy" id="1049985"/>
    <lineage>
        <taxon>Bacteria</taxon>
        <taxon>Pseudomonadati</taxon>
        <taxon>Spirochaetota</taxon>
        <taxon>Spirochaetia</taxon>
        <taxon>Leptospirales</taxon>
        <taxon>Leptospiraceae</taxon>
        <taxon>Leptospira</taxon>
    </lineage>
</organism>
<evidence type="ECO:0000313" key="2">
    <source>
        <dbReference type="Proteomes" id="UP000012160"/>
    </source>
</evidence>
<gene>
    <name evidence="1" type="ORF">LEP1GSC187_3105</name>
</gene>
<comment type="caution">
    <text evidence="1">The sequence shown here is derived from an EMBL/GenBank/DDBJ whole genome shotgun (WGS) entry which is preliminary data.</text>
</comment>
<reference evidence="1 2" key="1">
    <citation type="submission" date="2013-01" db="EMBL/GenBank/DDBJ databases">
        <authorList>
            <person name="Harkins D.M."/>
            <person name="Durkin A.S."/>
            <person name="Brinkac L.M."/>
            <person name="Haft D.H."/>
            <person name="Selengut J.D."/>
            <person name="Sanka R."/>
            <person name="DePew J."/>
            <person name="Purushe J."/>
            <person name="Matthias M.A."/>
            <person name="Vinetz J.M."/>
            <person name="Sutton G.G."/>
            <person name="Nierman W.C."/>
            <person name="Fouts D.E."/>
        </authorList>
    </citation>
    <scope>NUCLEOTIDE SEQUENCE [LARGE SCALE GENOMIC DNA]</scope>
    <source>
        <strain evidence="1 2">ZUN179</strain>
    </source>
</reference>
<dbReference type="EMBL" id="AHOQ02000030">
    <property type="protein sequence ID" value="EMO45662.1"/>
    <property type="molecule type" value="Genomic_DNA"/>
</dbReference>
<evidence type="ECO:0000313" key="1">
    <source>
        <dbReference type="EMBL" id="EMO45662.1"/>
    </source>
</evidence>
<dbReference type="Proteomes" id="UP000012160">
    <property type="component" value="Unassembled WGS sequence"/>
</dbReference>
<protein>
    <submittedName>
        <fullName evidence="1">Uncharacterized protein</fullName>
    </submittedName>
</protein>
<sequence>MREKFILWFIVKKSYECVSIFNFVPSSSVHDENLFFPVGKLWI</sequence>
<name>M6UKK9_9LEPT</name>
<proteinExistence type="predicted"/>